<name>A0A0X3BGW8_9EURY</name>
<protein>
    <submittedName>
        <fullName evidence="1">Uncharacterized protein</fullName>
    </submittedName>
</protein>
<sequence>MAETASWAFWDDLVKTRGDCNARQLNFALFASSREILVQGSNRVSREGREVAKEALLHS</sequence>
<organism evidence="1 2">
    <name type="scientific">Methanoculleus bourgensis</name>
    <dbReference type="NCBI Taxonomy" id="83986"/>
    <lineage>
        <taxon>Archaea</taxon>
        <taxon>Methanobacteriati</taxon>
        <taxon>Methanobacteriota</taxon>
        <taxon>Stenosarchaea group</taxon>
        <taxon>Methanomicrobia</taxon>
        <taxon>Methanomicrobiales</taxon>
        <taxon>Methanomicrobiaceae</taxon>
        <taxon>Methanoculleus</taxon>
    </lineage>
</organism>
<dbReference type="Proteomes" id="UP000069850">
    <property type="component" value="Chromosome 1"/>
</dbReference>
<dbReference type="KEGG" id="mema:MMAB1_0170"/>
<dbReference type="EMBL" id="LT158599">
    <property type="protein sequence ID" value="CVK31387.1"/>
    <property type="molecule type" value="Genomic_DNA"/>
</dbReference>
<evidence type="ECO:0000313" key="2">
    <source>
        <dbReference type="Proteomes" id="UP000069850"/>
    </source>
</evidence>
<evidence type="ECO:0000313" key="1">
    <source>
        <dbReference type="EMBL" id="CVK31387.1"/>
    </source>
</evidence>
<reference evidence="1 2" key="1">
    <citation type="submission" date="2016-01" db="EMBL/GenBank/DDBJ databases">
        <authorList>
            <person name="Manzoor S."/>
        </authorList>
    </citation>
    <scope>NUCLEOTIDE SEQUENCE [LARGE SCALE GENOMIC DNA]</scope>
    <source>
        <strain evidence="1">Methanoculleus sp MAB1</strain>
    </source>
</reference>
<gene>
    <name evidence="1" type="ORF">MMAB1_0170</name>
</gene>
<dbReference type="AlphaFoldDB" id="A0A0X3BGW8"/>
<proteinExistence type="predicted"/>
<accession>A0A0X3BGW8</accession>